<dbReference type="NCBIfam" id="TIGR03539">
    <property type="entry name" value="DapC_actino"/>
    <property type="match status" value="1"/>
</dbReference>
<dbReference type="InterPro" id="IPR004839">
    <property type="entry name" value="Aminotransferase_I/II_large"/>
</dbReference>
<dbReference type="InterPro" id="IPR015424">
    <property type="entry name" value="PyrdxlP-dep_Trfase"/>
</dbReference>
<dbReference type="Gene3D" id="3.40.640.10">
    <property type="entry name" value="Type I PLP-dependent aspartate aminotransferase-like (Major domain)"/>
    <property type="match status" value="1"/>
</dbReference>
<organism evidence="7 9">
    <name type="scientific">Mycobacterium montefiorense</name>
    <dbReference type="NCBI Taxonomy" id="154654"/>
    <lineage>
        <taxon>Bacteria</taxon>
        <taxon>Bacillati</taxon>
        <taxon>Actinomycetota</taxon>
        <taxon>Actinomycetes</taxon>
        <taxon>Mycobacteriales</taxon>
        <taxon>Mycobacteriaceae</taxon>
        <taxon>Mycobacterium</taxon>
        <taxon>Mycobacterium simiae complex</taxon>
    </lineage>
</organism>
<dbReference type="InterPro" id="IPR015422">
    <property type="entry name" value="PyrdxlP-dep_Trfase_small"/>
</dbReference>
<evidence type="ECO:0000256" key="3">
    <source>
        <dbReference type="ARBA" id="ARBA00022679"/>
    </source>
</evidence>
<dbReference type="PANTHER" id="PTHR42832:SF3">
    <property type="entry name" value="L-GLUTAMINE--4-(METHYLSULFANYL)-2-OXOBUTANOATE AMINOTRANSFERASE"/>
    <property type="match status" value="1"/>
</dbReference>
<sequence length="385" mass="40225">MLQEPRGGRPAVSASLPECPWDTLADAKALASTHPDGVVDLSVGTPVDPVAPVIQEALAAASSAPGYPATAGTAELRGSVVAALGRRFGVTGLAESAVLPVIGTKELIAWLPTLLGLGPADVVVVPELAYPTYDVGARLAGAQVVRADSLTQLGPQSPALVYLNSPGNPTGRVLGLEHMRKVVGWARERRVVVASDECYLGLAWEAEPLLAWEAEPLSVLHPAVCDGDHTGLLAVHSLSKSSSLAGYRAGFVAGDPALVAELLAVRKHAGMIVPTPVQAAMVAALDDDDHEKVQRECYARRRAALAPALRIAGFVIDDSEAGLYLWATRGEPSRDTVGWLANQGILVAPGEFYGPRGGRHVRVALTATDERIEAAVQRLTASRTA</sequence>
<protein>
    <recommendedName>
        <fullName evidence="4">Aminotransferase</fullName>
        <ecNumber evidence="4">2.6.1.-</ecNumber>
    </recommendedName>
</protein>
<dbReference type="GO" id="GO:0030170">
    <property type="term" value="F:pyridoxal phosphate binding"/>
    <property type="evidence" value="ECO:0007669"/>
    <property type="project" value="InterPro"/>
</dbReference>
<dbReference type="Gene3D" id="3.90.1150.10">
    <property type="entry name" value="Aspartate Aminotransferase, domain 1"/>
    <property type="match status" value="1"/>
</dbReference>
<dbReference type="InterPro" id="IPR004838">
    <property type="entry name" value="NHTrfase_class1_PyrdxlP-BS"/>
</dbReference>
<keyword evidence="2 4" id="KW-0032">Aminotransferase</keyword>
<reference evidence="8" key="2">
    <citation type="submission" date="2018-04" db="EMBL/GenBank/DDBJ databases">
        <title>Draft genome sequence of Mycobacterium montefiorense isolated from Japanese black salamander.</title>
        <authorList>
            <person name="Fukano H."/>
            <person name="Yoshida M."/>
            <person name="Shimizu A."/>
            <person name="Iwao H."/>
            <person name="Kurata O."/>
            <person name="Katayama Y."/>
            <person name="Omatsu T."/>
            <person name="Mizutani T."/>
            <person name="Wada S."/>
            <person name="Hoshino Y."/>
        </authorList>
    </citation>
    <scope>NUCLEOTIDE SEQUENCE [LARGE SCALE GENOMIC DNA]</scope>
    <source>
        <strain evidence="8">BS</strain>
    </source>
</reference>
<feature type="domain" description="Aminotransferase class I/classII large" evidence="5">
    <location>
        <begin position="38"/>
        <end position="379"/>
    </location>
</feature>
<dbReference type="InterPro" id="IPR050881">
    <property type="entry name" value="LL-DAP_aminotransferase"/>
</dbReference>
<dbReference type="PROSITE" id="PS00105">
    <property type="entry name" value="AA_TRANSFER_CLASS_1"/>
    <property type="match status" value="1"/>
</dbReference>
<evidence type="ECO:0000256" key="2">
    <source>
        <dbReference type="ARBA" id="ARBA00022576"/>
    </source>
</evidence>
<comment type="caution">
    <text evidence="7">The sequence shown here is derived from an EMBL/GenBank/DDBJ whole genome shotgun (WGS) entry which is preliminary data.</text>
</comment>
<dbReference type="InterPro" id="IPR019880">
    <property type="entry name" value="OxyQ"/>
</dbReference>
<dbReference type="InterPro" id="IPR015421">
    <property type="entry name" value="PyrdxlP-dep_Trfase_major"/>
</dbReference>
<evidence type="ECO:0000259" key="5">
    <source>
        <dbReference type="Pfam" id="PF00155"/>
    </source>
</evidence>
<dbReference type="Proteomes" id="UP001139505">
    <property type="component" value="Unassembled WGS sequence"/>
</dbReference>
<comment type="cofactor">
    <cofactor evidence="1 4">
        <name>pyridoxal 5'-phosphate</name>
        <dbReference type="ChEBI" id="CHEBI:597326"/>
    </cofactor>
</comment>
<gene>
    <name evidence="6" type="ORF">MmonteBS_38950</name>
    <name evidence="7" type="ORF">NJB18185_46630</name>
</gene>
<dbReference type="GO" id="GO:0008483">
    <property type="term" value="F:transaminase activity"/>
    <property type="evidence" value="ECO:0007669"/>
    <property type="project" value="UniProtKB-KW"/>
</dbReference>
<comment type="similarity">
    <text evidence="4">Belongs to the class-I pyridoxal-phosphate-dependent aminotransferase family.</text>
</comment>
<reference evidence="7" key="3">
    <citation type="journal article" date="2022" name="Microbiol. Resour. Announc.">
        <title>Draft Genome Sequences of Eight Mycobacterium montefiorense Strains Isolated from Salamanders in Captivity.</title>
        <authorList>
            <person name="Komine T."/>
            <person name="Ihara H."/>
            <person name="Fukano H."/>
            <person name="Hoshino Y."/>
            <person name="Kurata O."/>
            <person name="Wada S."/>
        </authorList>
    </citation>
    <scope>NUCLEOTIDE SEQUENCE</scope>
    <source>
        <strain evidence="7">NJB18185</strain>
    </source>
</reference>
<evidence type="ECO:0000313" key="8">
    <source>
        <dbReference type="Proteomes" id="UP000245060"/>
    </source>
</evidence>
<dbReference type="EC" id="2.6.1.-" evidence="4"/>
<dbReference type="PANTHER" id="PTHR42832">
    <property type="entry name" value="AMINO ACID AMINOTRANSFERASE"/>
    <property type="match status" value="1"/>
</dbReference>
<name>A0AA37PS80_9MYCO</name>
<reference evidence="6" key="1">
    <citation type="journal article" date="2018" name="Genome Announc.">
        <title>Draft Genome Sequence of Mycobacterium montefiorense Isolated from Japanese Black Salamander (Hynobius nigrescens).</title>
        <authorList>
            <person name="Fukano H."/>
            <person name="Yoshida M."/>
            <person name="Shimizu A."/>
            <person name="Iwao H."/>
            <person name="Katayama Y."/>
            <person name="Omatsu T."/>
            <person name="Mizutani T."/>
            <person name="Kurata O."/>
            <person name="Wada S."/>
            <person name="Hoshino Y."/>
        </authorList>
    </citation>
    <scope>NUCLEOTIDE SEQUENCE</scope>
    <source>
        <strain evidence="6">BS</strain>
    </source>
</reference>
<evidence type="ECO:0000313" key="6">
    <source>
        <dbReference type="EMBL" id="GBG39523.1"/>
    </source>
</evidence>
<proteinExistence type="inferred from homology"/>
<dbReference type="SUPFAM" id="SSF53383">
    <property type="entry name" value="PLP-dependent transferases"/>
    <property type="match status" value="1"/>
</dbReference>
<keyword evidence="3 4" id="KW-0808">Transferase</keyword>
<evidence type="ECO:0000256" key="4">
    <source>
        <dbReference type="RuleBase" id="RU000481"/>
    </source>
</evidence>
<accession>A0AA37PS80</accession>
<evidence type="ECO:0000313" key="9">
    <source>
        <dbReference type="Proteomes" id="UP001139505"/>
    </source>
</evidence>
<dbReference type="EMBL" id="BFCH01000019">
    <property type="protein sequence ID" value="GBG39523.1"/>
    <property type="molecule type" value="Genomic_DNA"/>
</dbReference>
<keyword evidence="8" id="KW-1185">Reference proteome</keyword>
<dbReference type="AlphaFoldDB" id="A0AA37PS80"/>
<dbReference type="Pfam" id="PF00155">
    <property type="entry name" value="Aminotran_1_2"/>
    <property type="match status" value="1"/>
</dbReference>
<dbReference type="Proteomes" id="UP000245060">
    <property type="component" value="Unassembled WGS sequence"/>
</dbReference>
<evidence type="ECO:0000256" key="1">
    <source>
        <dbReference type="ARBA" id="ARBA00001933"/>
    </source>
</evidence>
<dbReference type="CDD" id="cd00609">
    <property type="entry name" value="AAT_like"/>
    <property type="match status" value="1"/>
</dbReference>
<reference evidence="7" key="4">
    <citation type="submission" date="2022-04" db="EMBL/GenBank/DDBJ databases">
        <authorList>
            <person name="Komine T."/>
            <person name="Fukano H."/>
            <person name="Wada S."/>
        </authorList>
    </citation>
    <scope>NUCLEOTIDE SEQUENCE</scope>
    <source>
        <strain evidence="7">NJB18185</strain>
    </source>
</reference>
<evidence type="ECO:0000313" key="7">
    <source>
        <dbReference type="EMBL" id="GKU74892.1"/>
    </source>
</evidence>
<dbReference type="EMBL" id="BQYH01000065">
    <property type="protein sequence ID" value="GKU74892.1"/>
    <property type="molecule type" value="Genomic_DNA"/>
</dbReference>